<dbReference type="InterPro" id="IPR022134">
    <property type="entry name" value="DUF3667"/>
</dbReference>
<dbReference type="RefSeq" id="WP_194181675.1">
    <property type="nucleotide sequence ID" value="NZ_JADGIK010000001.1"/>
</dbReference>
<comment type="caution">
    <text evidence="2">The sequence shown here is derived from an EMBL/GenBank/DDBJ whole genome shotgun (WGS) entry which is preliminary data.</text>
</comment>
<keyword evidence="1" id="KW-1133">Transmembrane helix</keyword>
<feature type="transmembrane region" description="Helical" evidence="1">
    <location>
        <begin position="284"/>
        <end position="312"/>
    </location>
</feature>
<evidence type="ECO:0000256" key="1">
    <source>
        <dbReference type="SAM" id="Phobius"/>
    </source>
</evidence>
<keyword evidence="1" id="KW-0472">Membrane</keyword>
<proteinExistence type="predicted"/>
<feature type="transmembrane region" description="Helical" evidence="1">
    <location>
        <begin position="185"/>
        <end position="203"/>
    </location>
</feature>
<keyword evidence="1" id="KW-0812">Transmembrane</keyword>
<protein>
    <submittedName>
        <fullName evidence="2">DUF3667 domain-containing protein</fullName>
    </submittedName>
</protein>
<feature type="transmembrane region" description="Helical" evidence="1">
    <location>
        <begin position="215"/>
        <end position="238"/>
    </location>
</feature>
<feature type="transmembrane region" description="Helical" evidence="1">
    <location>
        <begin position="250"/>
        <end position="272"/>
    </location>
</feature>
<feature type="transmembrane region" description="Helical" evidence="1">
    <location>
        <begin position="88"/>
        <end position="107"/>
    </location>
</feature>
<accession>A0A8J7KCF3</accession>
<sequence length="316" mass="37691">MSHSKLRSDKTCLNCNDEVTKRYCPNCGQENTEPKAPYHYLFTHFIEDFTHYDGQFWYTFKNLFLKPGYLTNIYLIGKRQKYVSPVKLYIFISFLTFFIPPLVGSLIEHRETLSINFENRQGENEDFSDFLNNELYNFELKKNDMNFLDLIIFKPLTEKYIELSNKGLNKDEIADRIIDSFIHNLPRSLFIFLPIFAFIMWIFHNKEKWYYSEHGIFTLHFFSMILIISMFSILEGYFNDSIMKTAIGDVWMFVFDIFDYFAIAYIIIYFLIALKRVYHEKVYLVLFKGLLILLISSASFLILLLAMTVYSIKMVH</sequence>
<name>A0A8J7KCF3_9FLAO</name>
<gene>
    <name evidence="2" type="ORF">IM532_01495</name>
</gene>
<evidence type="ECO:0000313" key="3">
    <source>
        <dbReference type="Proteomes" id="UP000608754"/>
    </source>
</evidence>
<organism evidence="2 3">
    <name type="scientific">Faecalibacter rhinopitheci</name>
    <dbReference type="NCBI Taxonomy" id="2779678"/>
    <lineage>
        <taxon>Bacteria</taxon>
        <taxon>Pseudomonadati</taxon>
        <taxon>Bacteroidota</taxon>
        <taxon>Flavobacteriia</taxon>
        <taxon>Flavobacteriales</taxon>
        <taxon>Weeksellaceae</taxon>
        <taxon>Faecalibacter</taxon>
    </lineage>
</organism>
<dbReference type="Pfam" id="PF12412">
    <property type="entry name" value="DUF3667"/>
    <property type="match status" value="1"/>
</dbReference>
<dbReference type="EMBL" id="JADGIK010000001">
    <property type="protein sequence ID" value="MBF0596146.1"/>
    <property type="molecule type" value="Genomic_DNA"/>
</dbReference>
<dbReference type="Proteomes" id="UP000608754">
    <property type="component" value="Unassembled WGS sequence"/>
</dbReference>
<dbReference type="AlphaFoldDB" id="A0A8J7KCF3"/>
<keyword evidence="3" id="KW-1185">Reference proteome</keyword>
<reference evidence="2" key="1">
    <citation type="submission" date="2020-10" db="EMBL/GenBank/DDBJ databases">
        <authorList>
            <person name="Lu T."/>
            <person name="Wang Q."/>
            <person name="Han X."/>
        </authorList>
    </citation>
    <scope>NUCLEOTIDE SEQUENCE</scope>
    <source>
        <strain evidence="2">WQ 117</strain>
    </source>
</reference>
<evidence type="ECO:0000313" key="2">
    <source>
        <dbReference type="EMBL" id="MBF0596146.1"/>
    </source>
</evidence>